<evidence type="ECO:0000256" key="2">
    <source>
        <dbReference type="PROSITE-ProRule" id="PRU00169"/>
    </source>
</evidence>
<reference evidence="4 7" key="2">
    <citation type="submission" date="2020-01" db="EMBL/GenBank/DDBJ databases">
        <authorList>
            <person name="Wang S."/>
        </authorList>
    </citation>
    <scope>NUCLEOTIDE SEQUENCE [LARGE SCALE GENOMIC DNA]</scope>
    <source>
        <strain evidence="4 7">D151-2-6</strain>
    </source>
</reference>
<evidence type="ECO:0000313" key="7">
    <source>
        <dbReference type="Proteomes" id="UP000501325"/>
    </source>
</evidence>
<dbReference type="GO" id="GO:0000160">
    <property type="term" value="P:phosphorelay signal transduction system"/>
    <property type="evidence" value="ECO:0007669"/>
    <property type="project" value="InterPro"/>
</dbReference>
<dbReference type="PROSITE" id="PS50110">
    <property type="entry name" value="RESPONSE_REGULATORY"/>
    <property type="match status" value="1"/>
</dbReference>
<feature type="domain" description="Response regulatory" evidence="3">
    <location>
        <begin position="14"/>
        <end position="133"/>
    </location>
</feature>
<sequence length="197" mass="21918">MHKTPDKINLAHSTVLLVDDQPTSLDLLSSIVQGFGVREQLKCPSAKDAVELVQRRSVDLILIDCAMPEMDGYDFVRWLRREASEPIRFTPVIMILGHAARALVAKGRDCGASFIVAKPLTPAVLLKRIIWLGGETRQFVEVENYVGPDRRVRNYGPPPGEEGRRQTDLSGELGEAVEANMDQDDIDMLLKPMKVAL</sequence>
<dbReference type="EMBL" id="UXHF01000016">
    <property type="protein sequence ID" value="VDC49344.1"/>
    <property type="molecule type" value="Genomic_DNA"/>
</dbReference>
<dbReference type="InterPro" id="IPR050595">
    <property type="entry name" value="Bact_response_regulator"/>
</dbReference>
<evidence type="ECO:0000313" key="4">
    <source>
        <dbReference type="EMBL" id="QIH73364.1"/>
    </source>
</evidence>
<dbReference type="InterPro" id="IPR011006">
    <property type="entry name" value="CheY-like_superfamily"/>
</dbReference>
<dbReference type="PANTHER" id="PTHR44591">
    <property type="entry name" value="STRESS RESPONSE REGULATOR PROTEIN 1"/>
    <property type="match status" value="1"/>
</dbReference>
<dbReference type="InterPro" id="IPR001789">
    <property type="entry name" value="Sig_transdc_resp-reg_receiver"/>
</dbReference>
<dbReference type="SUPFAM" id="SSF52172">
    <property type="entry name" value="CheY-like"/>
    <property type="match status" value="1"/>
</dbReference>
<name>A0A6G7EIX3_9CAUL</name>
<dbReference type="RefSeq" id="WP_008260486.1">
    <property type="nucleotide sequence ID" value="NZ_CP048751.1"/>
</dbReference>
<keyword evidence="6" id="KW-1185">Reference proteome</keyword>
<dbReference type="Proteomes" id="UP000501325">
    <property type="component" value="Chromosome"/>
</dbReference>
<evidence type="ECO:0000256" key="1">
    <source>
        <dbReference type="ARBA" id="ARBA00022553"/>
    </source>
</evidence>
<dbReference type="KEGG" id="bmed:GYM46_10630"/>
<keyword evidence="1 2" id="KW-0597">Phosphoprotein</keyword>
<proteinExistence type="predicted"/>
<evidence type="ECO:0000313" key="5">
    <source>
        <dbReference type="EMBL" id="VDC49344.1"/>
    </source>
</evidence>
<dbReference type="PANTHER" id="PTHR44591:SF3">
    <property type="entry name" value="RESPONSE REGULATORY DOMAIN-CONTAINING PROTEIN"/>
    <property type="match status" value="1"/>
</dbReference>
<dbReference type="Proteomes" id="UP000289220">
    <property type="component" value="Unassembled WGS sequence"/>
</dbReference>
<dbReference type="Pfam" id="PF00072">
    <property type="entry name" value="Response_reg"/>
    <property type="match status" value="1"/>
</dbReference>
<reference evidence="5 6" key="1">
    <citation type="submission" date="2018-11" db="EMBL/GenBank/DDBJ databases">
        <authorList>
            <person name="Peiro R."/>
            <person name="Begona"/>
            <person name="Cbmso G."/>
            <person name="Lopez M."/>
            <person name="Gonzalez S."/>
            <person name="Sacristan E."/>
            <person name="Castillo E."/>
        </authorList>
    </citation>
    <scope>NUCLEOTIDE SEQUENCE [LARGE SCALE GENOMIC DNA]</scope>
    <source>
        <strain evidence="5">Brev_genome</strain>
    </source>
</reference>
<accession>A0A6G7EIX3</accession>
<evidence type="ECO:0000259" key="3">
    <source>
        <dbReference type="PROSITE" id="PS50110"/>
    </source>
</evidence>
<organism evidence="5 6">
    <name type="scientific">Brevundimonas mediterranea</name>
    <dbReference type="NCBI Taxonomy" id="74329"/>
    <lineage>
        <taxon>Bacteria</taxon>
        <taxon>Pseudomonadati</taxon>
        <taxon>Pseudomonadota</taxon>
        <taxon>Alphaproteobacteria</taxon>
        <taxon>Caulobacterales</taxon>
        <taxon>Caulobacteraceae</taxon>
        <taxon>Brevundimonas</taxon>
    </lineage>
</organism>
<dbReference type="Gene3D" id="3.40.50.2300">
    <property type="match status" value="1"/>
</dbReference>
<dbReference type="SMART" id="SM00448">
    <property type="entry name" value="REC"/>
    <property type="match status" value="1"/>
</dbReference>
<evidence type="ECO:0000313" key="6">
    <source>
        <dbReference type="Proteomes" id="UP000289220"/>
    </source>
</evidence>
<protein>
    <submittedName>
        <fullName evidence="4 5">Response regulator</fullName>
    </submittedName>
</protein>
<dbReference type="EMBL" id="CP048751">
    <property type="protein sequence ID" value="QIH73364.1"/>
    <property type="molecule type" value="Genomic_DNA"/>
</dbReference>
<feature type="modified residue" description="4-aspartylphosphate" evidence="2">
    <location>
        <position position="64"/>
    </location>
</feature>
<gene>
    <name evidence="5" type="primary">divK_2</name>
    <name evidence="5" type="ORF">BREV_BREV_01168</name>
    <name evidence="4" type="ORF">GYM46_10630</name>
</gene>
<dbReference type="AlphaFoldDB" id="A0A6G7EIX3"/>